<keyword evidence="3" id="KW-1185">Reference proteome</keyword>
<proteinExistence type="predicted"/>
<sequence>MDRQAAAITDIAAGQRHTCVLQGGEVRCWGYRAGRCGETGEEAPIVGLPPARAIFAGVDRTCATVEGGGLWCWGADWRPEAIASASGGLDLAKVVEVAAGAEIGCARDSGGGVGCWDWNGAPRPKSRLRLAEAGTRVSALAVHPHLDAWMLVADDEVRFAGGHRVTPSELPAMVDVAYADWEGCAVDVEGAVHCWQFEPTRVRRSQLLNLPPLVDVVAGDFHFCGRTRDDRLWCWGRGEDGQLGRGIEGMSARDNQPLAVPLTDVRKVSAGAAHTCALTGDGSLHCWGDNRWGQLGLGEYDRGPRRWREGIQAGGRIVAGLSTCLLDDGVLRCAGSLRERPQLQFEALSGTQRVTNAAAARGNLCAALVGGRVACWQARGSEPAAPFVVPNVSDAVDLAVNSRGGCAVGADRRVRCWGRDVFRWLGGDIHGHAHGHDDFYRDAVHCHEDDPSAWECIYAPLRPWARAMLPAPHSDGAGLVMPGIADATAVALGREHACVLREHGVVTCWGGDFGDAPRRALADALAGRKVRAIAAPHLGVCALDDGGEVVCENFSVPAKLPKIVQLSAGETHLCARGEAGEVLCWGRNAFGQLGDGECMDRDAPVRVALPGPARTIAAGTRHSCASLVDGSLWCWGDERDGGTAVDAPRLVASPARRGGPMPTGAVEPFTWPPLGPDDGLERTIDARLRQELGPAVSRDCFTLEWYRGRCGARGDLDGDGEMDVVVTIRRGTGKRVRRGLAVLWGAGGKTEFGAGQALPKMRKAGLDPAGKPLPDNARDLAWIGGWGVFTGKQPIRIDGRLGLASDTGTTAWPAAALGDVLVLADERALVVMYLGAGGWGVYEVGLPER</sequence>
<accession>A0ABT5DS18</accession>
<dbReference type="PANTHER" id="PTHR45982:SF1">
    <property type="entry name" value="REGULATOR OF CHROMOSOME CONDENSATION"/>
    <property type="match status" value="1"/>
</dbReference>
<dbReference type="Proteomes" id="UP001221686">
    <property type="component" value="Unassembled WGS sequence"/>
</dbReference>
<dbReference type="PROSITE" id="PS50012">
    <property type="entry name" value="RCC1_3"/>
    <property type="match status" value="2"/>
</dbReference>
<protein>
    <submittedName>
        <fullName evidence="2">Uncharacterized protein</fullName>
    </submittedName>
</protein>
<evidence type="ECO:0000313" key="2">
    <source>
        <dbReference type="EMBL" id="MDC0716389.1"/>
    </source>
</evidence>
<dbReference type="SUPFAM" id="SSF50985">
    <property type="entry name" value="RCC1/BLIP-II"/>
    <property type="match status" value="2"/>
</dbReference>
<dbReference type="InterPro" id="IPR051553">
    <property type="entry name" value="Ran_GTPase-activating"/>
</dbReference>
<feature type="region of interest" description="Disordered" evidence="1">
    <location>
        <begin position="653"/>
        <end position="674"/>
    </location>
</feature>
<dbReference type="EMBL" id="JAQNDL010000001">
    <property type="protein sequence ID" value="MDC0716389.1"/>
    <property type="molecule type" value="Genomic_DNA"/>
</dbReference>
<dbReference type="Pfam" id="PF00415">
    <property type="entry name" value="RCC1"/>
    <property type="match status" value="1"/>
</dbReference>
<comment type="caution">
    <text evidence="2">The sequence shown here is derived from an EMBL/GenBank/DDBJ whole genome shotgun (WGS) entry which is preliminary data.</text>
</comment>
<evidence type="ECO:0000256" key="1">
    <source>
        <dbReference type="SAM" id="MobiDB-lite"/>
    </source>
</evidence>
<dbReference type="Gene3D" id="2.130.10.30">
    <property type="entry name" value="Regulator of chromosome condensation 1/beta-lactamase-inhibitor protein II"/>
    <property type="match status" value="4"/>
</dbReference>
<dbReference type="PANTHER" id="PTHR45982">
    <property type="entry name" value="REGULATOR OF CHROMOSOME CONDENSATION"/>
    <property type="match status" value="1"/>
</dbReference>
<dbReference type="InterPro" id="IPR000408">
    <property type="entry name" value="Reg_chr_condens"/>
</dbReference>
<dbReference type="InterPro" id="IPR009091">
    <property type="entry name" value="RCC1/BLIP-II"/>
</dbReference>
<evidence type="ECO:0000313" key="3">
    <source>
        <dbReference type="Proteomes" id="UP001221686"/>
    </source>
</evidence>
<name>A0ABT5DS18_9BACT</name>
<organism evidence="2 3">
    <name type="scientific">Nannocystis bainbridge</name>
    <dbReference type="NCBI Taxonomy" id="2995303"/>
    <lineage>
        <taxon>Bacteria</taxon>
        <taxon>Pseudomonadati</taxon>
        <taxon>Myxococcota</taxon>
        <taxon>Polyangia</taxon>
        <taxon>Nannocystales</taxon>
        <taxon>Nannocystaceae</taxon>
        <taxon>Nannocystis</taxon>
    </lineage>
</organism>
<dbReference type="Pfam" id="PF13540">
    <property type="entry name" value="RCC1_2"/>
    <property type="match status" value="3"/>
</dbReference>
<reference evidence="2 3" key="1">
    <citation type="submission" date="2022-11" db="EMBL/GenBank/DDBJ databases">
        <title>Minimal conservation of predation-associated metabolite biosynthetic gene clusters underscores biosynthetic potential of Myxococcota including descriptions for ten novel species: Archangium lansinium sp. nov., Myxococcus landrumus sp. nov., Nannocystis bai.</title>
        <authorList>
            <person name="Ahearne A."/>
            <person name="Stevens C."/>
            <person name="Dowd S."/>
        </authorList>
    </citation>
    <scope>NUCLEOTIDE SEQUENCE [LARGE SCALE GENOMIC DNA]</scope>
    <source>
        <strain evidence="2 3">BB15-2</strain>
    </source>
</reference>
<gene>
    <name evidence="2" type="ORF">POL25_05780</name>
</gene>